<name>A0A644US53_9ZZZZ</name>
<dbReference type="EMBL" id="VSSQ01000156">
    <property type="protein sequence ID" value="MPL81898.1"/>
    <property type="molecule type" value="Genomic_DNA"/>
</dbReference>
<protein>
    <recommendedName>
        <fullName evidence="2">Hemerythrin-like domain-containing protein</fullName>
    </recommendedName>
</protein>
<evidence type="ECO:0000313" key="1">
    <source>
        <dbReference type="EMBL" id="MPL81898.1"/>
    </source>
</evidence>
<reference evidence="1" key="1">
    <citation type="submission" date="2019-08" db="EMBL/GenBank/DDBJ databases">
        <authorList>
            <person name="Kucharzyk K."/>
            <person name="Murdoch R.W."/>
            <person name="Higgins S."/>
            <person name="Loffler F."/>
        </authorList>
    </citation>
    <scope>NUCLEOTIDE SEQUENCE</scope>
</reference>
<gene>
    <name evidence="1" type="ORF">SDC9_27829</name>
</gene>
<comment type="caution">
    <text evidence="1">The sequence shown here is derived from an EMBL/GenBank/DDBJ whole genome shotgun (WGS) entry which is preliminary data.</text>
</comment>
<accession>A0A644US53</accession>
<evidence type="ECO:0008006" key="2">
    <source>
        <dbReference type="Google" id="ProtNLM"/>
    </source>
</evidence>
<organism evidence="1">
    <name type="scientific">bioreactor metagenome</name>
    <dbReference type="NCBI Taxonomy" id="1076179"/>
    <lineage>
        <taxon>unclassified sequences</taxon>
        <taxon>metagenomes</taxon>
        <taxon>ecological metagenomes</taxon>
    </lineage>
</organism>
<dbReference type="AlphaFoldDB" id="A0A644US53"/>
<sequence length="236" mass="27553">MPLVNPTMKLSEVVEEHTSLIPVITRFGIRLGLGDKSVIQICDEYGIDTDFFLIVVNTFLNEEYFPEKKLQMFHTSQIIDYLTKTNIYYSRYQLPNIERHLSSFISMSDRGNASLTLIGKFFSTFKDELISRIEKDEKEWFPYCLALSNKLNIQQTSEGIKELQLCTIQRNEDRIEALLYDLKSILVKHISGDYNENLCYAVIFSIQSLEKDIKQHNRIRYRILAPMALAMEQLCK</sequence>
<proteinExistence type="predicted"/>